<reference evidence="1 2" key="1">
    <citation type="submission" date="2020-08" db="EMBL/GenBank/DDBJ databases">
        <title>Sequencing the genomes of 1000 actinobacteria strains.</title>
        <authorList>
            <person name="Klenk H.-P."/>
        </authorList>
    </citation>
    <scope>NUCLEOTIDE SEQUENCE [LARGE SCALE GENOMIC DNA]</scope>
    <source>
        <strain evidence="1 2">DSM 43023</strain>
    </source>
</reference>
<proteinExistence type="predicted"/>
<dbReference type="RefSeq" id="WP_184757595.1">
    <property type="nucleotide sequence ID" value="NZ_BAABEK010000017.1"/>
</dbReference>
<sequence length="102" mass="10556">MATTNACTGDIELTAPVHAALERRGLRPGEHAVDAGYISAALIVSAQSAYGIELLGPVGIDTTGPGQAQAGLTQEDFVIENLQRGDPGLWPWGGNAARCRTV</sequence>
<gene>
    <name evidence="1" type="ORF">FHR32_005905</name>
</gene>
<dbReference type="EMBL" id="JACHJU010000002">
    <property type="protein sequence ID" value="MBB4941528.1"/>
    <property type="molecule type" value="Genomic_DNA"/>
</dbReference>
<comment type="caution">
    <text evidence="1">The sequence shown here is derived from an EMBL/GenBank/DDBJ whole genome shotgun (WGS) entry which is preliminary data.</text>
</comment>
<dbReference type="AlphaFoldDB" id="A0A7W7S1M8"/>
<organism evidence="1 2">
    <name type="scientific">Streptosporangium album</name>
    <dbReference type="NCBI Taxonomy" id="47479"/>
    <lineage>
        <taxon>Bacteria</taxon>
        <taxon>Bacillati</taxon>
        <taxon>Actinomycetota</taxon>
        <taxon>Actinomycetes</taxon>
        <taxon>Streptosporangiales</taxon>
        <taxon>Streptosporangiaceae</taxon>
        <taxon>Streptosporangium</taxon>
    </lineage>
</organism>
<evidence type="ECO:0000313" key="2">
    <source>
        <dbReference type="Proteomes" id="UP000534286"/>
    </source>
</evidence>
<accession>A0A7W7S1M8</accession>
<protein>
    <submittedName>
        <fullName evidence="1">Uncharacterized protein</fullName>
    </submittedName>
</protein>
<name>A0A7W7S1M8_9ACTN</name>
<dbReference type="Proteomes" id="UP000534286">
    <property type="component" value="Unassembled WGS sequence"/>
</dbReference>
<evidence type="ECO:0000313" key="1">
    <source>
        <dbReference type="EMBL" id="MBB4941528.1"/>
    </source>
</evidence>
<keyword evidence="2" id="KW-1185">Reference proteome</keyword>